<dbReference type="Pfam" id="PF00288">
    <property type="entry name" value="GHMP_kinases_N"/>
    <property type="match status" value="1"/>
</dbReference>
<dbReference type="UniPathway" id="UPA00057">
    <property type="reaction ID" value="UER00098"/>
</dbReference>
<dbReference type="GO" id="GO:0005829">
    <property type="term" value="C:cytosol"/>
    <property type="evidence" value="ECO:0007669"/>
    <property type="project" value="TreeGrafter"/>
</dbReference>
<dbReference type="PRINTS" id="PR00959">
    <property type="entry name" value="MEVGALKINASE"/>
</dbReference>
<evidence type="ECO:0000256" key="5">
    <source>
        <dbReference type="ARBA" id="ARBA00022516"/>
    </source>
</evidence>
<evidence type="ECO:0000313" key="15">
    <source>
        <dbReference type="EMBL" id="SEG99755.1"/>
    </source>
</evidence>
<keyword evidence="5" id="KW-0444">Lipid biosynthesis</keyword>
<dbReference type="SUPFAM" id="SSF55060">
    <property type="entry name" value="GHMP Kinase, C-terminal domain"/>
    <property type="match status" value="1"/>
</dbReference>
<evidence type="ECO:0000259" key="13">
    <source>
        <dbReference type="Pfam" id="PF00288"/>
    </source>
</evidence>
<dbReference type="GO" id="GO:0005524">
    <property type="term" value="F:ATP binding"/>
    <property type="evidence" value="ECO:0007669"/>
    <property type="project" value="UniProtKB-KW"/>
</dbReference>
<dbReference type="InterPro" id="IPR013750">
    <property type="entry name" value="GHMP_kinase_C_dom"/>
</dbReference>
<evidence type="ECO:0000256" key="10">
    <source>
        <dbReference type="ARBA" id="ARBA00022842"/>
    </source>
</evidence>
<evidence type="ECO:0000256" key="8">
    <source>
        <dbReference type="ARBA" id="ARBA00022777"/>
    </source>
</evidence>
<name>A0A1H6ES35_9ACTN</name>
<evidence type="ECO:0000256" key="3">
    <source>
        <dbReference type="ARBA" id="ARBA00012103"/>
    </source>
</evidence>
<evidence type="ECO:0000256" key="7">
    <source>
        <dbReference type="ARBA" id="ARBA00022741"/>
    </source>
</evidence>
<dbReference type="Proteomes" id="UP000236732">
    <property type="component" value="Unassembled WGS sequence"/>
</dbReference>
<gene>
    <name evidence="15" type="ORF">SAMN05444920_11431</name>
</gene>
<evidence type="ECO:0000256" key="4">
    <source>
        <dbReference type="ARBA" id="ARBA00022490"/>
    </source>
</evidence>
<keyword evidence="6" id="KW-0808">Transferase</keyword>
<keyword evidence="7" id="KW-0547">Nucleotide-binding</keyword>
<keyword evidence="10" id="KW-0460">Magnesium</keyword>
<dbReference type="OrthoDB" id="9764892at2"/>
<dbReference type="Pfam" id="PF08544">
    <property type="entry name" value="GHMP_kinases_C"/>
    <property type="match status" value="1"/>
</dbReference>
<evidence type="ECO:0000259" key="14">
    <source>
        <dbReference type="Pfam" id="PF08544"/>
    </source>
</evidence>
<evidence type="ECO:0000313" key="16">
    <source>
        <dbReference type="Proteomes" id="UP000236732"/>
    </source>
</evidence>
<dbReference type="PANTHER" id="PTHR43290">
    <property type="entry name" value="MEVALONATE KINASE"/>
    <property type="match status" value="1"/>
</dbReference>
<dbReference type="EMBL" id="FNVT01000014">
    <property type="protein sequence ID" value="SEG99755.1"/>
    <property type="molecule type" value="Genomic_DNA"/>
</dbReference>
<keyword evidence="8 15" id="KW-0418">Kinase</keyword>
<dbReference type="NCBIfam" id="TIGR00549">
    <property type="entry name" value="mevalon_kin"/>
    <property type="match status" value="1"/>
</dbReference>
<dbReference type="AlphaFoldDB" id="A0A1H6ES35"/>
<feature type="domain" description="GHMP kinase N-terminal" evidence="13">
    <location>
        <begin position="63"/>
        <end position="143"/>
    </location>
</feature>
<evidence type="ECO:0000256" key="2">
    <source>
        <dbReference type="ARBA" id="ARBA00006495"/>
    </source>
</evidence>
<dbReference type="SUPFAM" id="SSF54211">
    <property type="entry name" value="Ribosomal protein S5 domain 2-like"/>
    <property type="match status" value="1"/>
</dbReference>
<dbReference type="InterPro" id="IPR036554">
    <property type="entry name" value="GHMP_kinase_C_sf"/>
</dbReference>
<dbReference type="InterPro" id="IPR020568">
    <property type="entry name" value="Ribosomal_Su5_D2-typ_SF"/>
</dbReference>
<dbReference type="InterPro" id="IPR006205">
    <property type="entry name" value="Mev_gal_kin"/>
</dbReference>
<dbReference type="EC" id="2.7.1.36" evidence="3"/>
<evidence type="ECO:0000256" key="11">
    <source>
        <dbReference type="ARBA" id="ARBA00023098"/>
    </source>
</evidence>
<keyword evidence="9" id="KW-0067">ATP-binding</keyword>
<evidence type="ECO:0000256" key="12">
    <source>
        <dbReference type="ARBA" id="ARBA00029438"/>
    </source>
</evidence>
<keyword evidence="11" id="KW-0443">Lipid metabolism</keyword>
<accession>A0A1H6ES35</accession>
<protein>
    <recommendedName>
        <fullName evidence="3">mevalonate kinase</fullName>
        <ecNumber evidence="3">2.7.1.36</ecNumber>
    </recommendedName>
</protein>
<evidence type="ECO:0000256" key="9">
    <source>
        <dbReference type="ARBA" id="ARBA00022840"/>
    </source>
</evidence>
<dbReference type="Gene3D" id="3.30.70.890">
    <property type="entry name" value="GHMP kinase, C-terminal domain"/>
    <property type="match status" value="1"/>
</dbReference>
<dbReference type="Gene3D" id="3.30.230.10">
    <property type="match status" value="1"/>
</dbReference>
<comment type="pathway">
    <text evidence="12">Isoprenoid biosynthesis; isopentenyl diphosphate biosynthesis via mevalonate pathway; isopentenyl diphosphate from (R)-mevalonate: step 1/3.</text>
</comment>
<comment type="subcellular location">
    <subcellularLocation>
        <location evidence="1">Cytoplasm</location>
    </subcellularLocation>
</comment>
<dbReference type="InterPro" id="IPR006203">
    <property type="entry name" value="GHMP_knse_ATP-bd_CS"/>
</dbReference>
<keyword evidence="16" id="KW-1185">Reference proteome</keyword>
<dbReference type="RefSeq" id="WP_103960948.1">
    <property type="nucleotide sequence ID" value="NZ_FNVT01000014.1"/>
</dbReference>
<dbReference type="PANTHER" id="PTHR43290:SF2">
    <property type="entry name" value="MEVALONATE KINASE"/>
    <property type="match status" value="1"/>
</dbReference>
<sequence>MTTMTKSVGVGLAHGKAILLGEHTVVYGTPAIALPMAGLTVSAAARHGTRTAPRDDHIDATIEAAADAALRRRRAPAGIPHVEITCGIPLGRGLGSSAACATAAVRAVADLYDAYRESDALYDLVQHSERQVHGSASGVDARAVAADTPIWFEHGTARPLTFGRPAVFVVADTGVSGATGKAVACVREVLGADPARAERFLARARMLVCAAADAVVSGRLDVLGQRMLIFQDLLGELGVSTPAIDRLVAAALEAGAHGAKLTGGGLGGCVVALTGSADGVERLRAALREAGAVSTWTIAFGAGS</sequence>
<dbReference type="PROSITE" id="PS00627">
    <property type="entry name" value="GHMP_KINASES_ATP"/>
    <property type="match status" value="1"/>
</dbReference>
<comment type="similarity">
    <text evidence="2">Belongs to the GHMP kinase family. Mevalonate kinase subfamily.</text>
</comment>
<dbReference type="InterPro" id="IPR006204">
    <property type="entry name" value="GHMP_kinase_N_dom"/>
</dbReference>
<reference evidence="15 16" key="1">
    <citation type="submission" date="2016-10" db="EMBL/GenBank/DDBJ databases">
        <authorList>
            <person name="de Groot N.N."/>
        </authorList>
    </citation>
    <scope>NUCLEOTIDE SEQUENCE [LARGE SCALE GENOMIC DNA]</scope>
    <source>
        <strain evidence="15 16">CGMCC 4.7037</strain>
    </source>
</reference>
<evidence type="ECO:0000256" key="6">
    <source>
        <dbReference type="ARBA" id="ARBA00022679"/>
    </source>
</evidence>
<feature type="domain" description="GHMP kinase C-terminal" evidence="14">
    <location>
        <begin position="212"/>
        <end position="291"/>
    </location>
</feature>
<evidence type="ECO:0000256" key="1">
    <source>
        <dbReference type="ARBA" id="ARBA00004496"/>
    </source>
</evidence>
<dbReference type="InterPro" id="IPR014721">
    <property type="entry name" value="Ribsml_uS5_D2-typ_fold_subgr"/>
</dbReference>
<keyword evidence="4" id="KW-0963">Cytoplasm</keyword>
<proteinExistence type="inferred from homology"/>
<dbReference type="GO" id="GO:0019287">
    <property type="term" value="P:isopentenyl diphosphate biosynthetic process, mevalonate pathway"/>
    <property type="evidence" value="ECO:0007669"/>
    <property type="project" value="UniProtKB-UniPathway"/>
</dbReference>
<organism evidence="15 16">
    <name type="scientific">Nonomuraea solani</name>
    <dbReference type="NCBI Taxonomy" id="1144553"/>
    <lineage>
        <taxon>Bacteria</taxon>
        <taxon>Bacillati</taxon>
        <taxon>Actinomycetota</taxon>
        <taxon>Actinomycetes</taxon>
        <taxon>Streptosporangiales</taxon>
        <taxon>Streptosporangiaceae</taxon>
        <taxon>Nonomuraea</taxon>
    </lineage>
</organism>
<dbReference type="GO" id="GO:0004496">
    <property type="term" value="F:mevalonate kinase activity"/>
    <property type="evidence" value="ECO:0007669"/>
    <property type="project" value="UniProtKB-EC"/>
</dbReference>